<reference evidence="3" key="2">
    <citation type="submission" date="2022-10" db="EMBL/GenBank/DDBJ databases">
        <authorList>
            <consortium name="ENA_rothamsted_submissions"/>
            <consortium name="culmorum"/>
            <person name="King R."/>
        </authorList>
    </citation>
    <scope>NUCLEOTIDE SEQUENCE</scope>
</reference>
<reference evidence="3" key="1">
    <citation type="submission" date="2022-02" db="EMBL/GenBank/DDBJ databases">
        <authorList>
            <person name="King R."/>
        </authorList>
    </citation>
    <scope>NUCLEOTIDE SEQUENCE</scope>
</reference>
<keyword evidence="2" id="KW-1133">Transmembrane helix</keyword>
<dbReference type="EMBL" id="OU899035">
    <property type="protein sequence ID" value="CAH1721998.1"/>
    <property type="molecule type" value="Genomic_DNA"/>
</dbReference>
<dbReference type="AlphaFoldDB" id="A0A9P0IY00"/>
<keyword evidence="2" id="KW-0812">Transmembrane</keyword>
<keyword evidence="4" id="KW-1185">Reference proteome</keyword>
<feature type="region of interest" description="Disordered" evidence="1">
    <location>
        <begin position="198"/>
        <end position="222"/>
    </location>
</feature>
<evidence type="ECO:0000256" key="1">
    <source>
        <dbReference type="SAM" id="MobiDB-lite"/>
    </source>
</evidence>
<feature type="transmembrane region" description="Helical" evidence="2">
    <location>
        <begin position="95"/>
        <end position="114"/>
    </location>
</feature>
<sequence length="682" mass="77484">MVAAIKGLCRRRRRPTIGLRHSVVRSLIGVRISAARRSVCFCVCVCVCLFVFCRSVNYCPVVHKRLFFRSTTDQRACLPVPFTSSSSAGRFRFKILNIIVIVLCCVLYQTVFWMKDEYVELLSLHQMGFDYESKRLAHIMKTKRQTSRQTMKRNNTKKLVKKRSVGRPRKSKIKYEELSSEETSLESIKMRNQVATSISVEKAQSRSTVRPPKNNSRANSEVHVSSSSCMENIVYQPPIAKTTSALLRNMLLSTDRTRFNRSTTNNCLTISNNNNTYCNYYQLDKSKPLNLEVSHRTSSLAENLCRSKWKNSNKKLNIPIKEIKSSVSGNSYLPNLQAFPDIPQLADVDINASFELDNSNYSTHDQTDTETVLCVDDSDTLSNESAENIEQEQQEFDQRWAMSVRMENGELSTPLVNCETFNSLDDVSLLGPQDTALVQNDVIQNYIETNDVQFMQLPDSSCEVIRTLQYYESRLLTSPWSIPEHLQNHNESILNQQSGHNEQLNTTASNHTLAEFANMLPCPIAGCLWYSHSATLYVHLFTCHQEMIYYGNSIAHVFRCQDIQNFCFFTHLQFVQNTIYIITVAFDGYSHTFVATIQHVSSYGDNTSASQTTAILTASSLCNDTDQHSWSGPVQPYSVPLDVLHADGRCLFIDPTNSEQMIINVNLTVPLVYSNDSMFACL</sequence>
<evidence type="ECO:0000313" key="3">
    <source>
        <dbReference type="EMBL" id="CAH1721998.1"/>
    </source>
</evidence>
<gene>
    <name evidence="3" type="ORF">APHIGO_LOCUS4619</name>
</gene>
<dbReference type="Proteomes" id="UP001154329">
    <property type="component" value="Chromosome 2"/>
</dbReference>
<evidence type="ECO:0000313" key="4">
    <source>
        <dbReference type="Proteomes" id="UP001154329"/>
    </source>
</evidence>
<feature type="region of interest" description="Disordered" evidence="1">
    <location>
        <begin position="143"/>
        <end position="170"/>
    </location>
</feature>
<organism evidence="3 4">
    <name type="scientific">Aphis gossypii</name>
    <name type="common">Cotton aphid</name>
    <dbReference type="NCBI Taxonomy" id="80765"/>
    <lineage>
        <taxon>Eukaryota</taxon>
        <taxon>Metazoa</taxon>
        <taxon>Ecdysozoa</taxon>
        <taxon>Arthropoda</taxon>
        <taxon>Hexapoda</taxon>
        <taxon>Insecta</taxon>
        <taxon>Pterygota</taxon>
        <taxon>Neoptera</taxon>
        <taxon>Paraneoptera</taxon>
        <taxon>Hemiptera</taxon>
        <taxon>Sternorrhyncha</taxon>
        <taxon>Aphidomorpha</taxon>
        <taxon>Aphidoidea</taxon>
        <taxon>Aphididae</taxon>
        <taxon>Aphidini</taxon>
        <taxon>Aphis</taxon>
        <taxon>Aphis</taxon>
    </lineage>
</organism>
<accession>A0A9P0IY00</accession>
<name>A0A9P0IY00_APHGO</name>
<evidence type="ECO:0000256" key="2">
    <source>
        <dbReference type="SAM" id="Phobius"/>
    </source>
</evidence>
<protein>
    <submittedName>
        <fullName evidence="3">Uncharacterized protein</fullName>
    </submittedName>
</protein>
<proteinExistence type="predicted"/>
<keyword evidence="2" id="KW-0472">Membrane</keyword>
<feature type="compositionally biased region" description="Polar residues" evidence="1">
    <location>
        <begin position="205"/>
        <end position="222"/>
    </location>
</feature>